<evidence type="ECO:0000256" key="11">
    <source>
        <dbReference type="SAM" id="Phobius"/>
    </source>
</evidence>
<keyword evidence="6" id="KW-0997">Cell inner membrane</keyword>
<evidence type="ECO:0000256" key="3">
    <source>
        <dbReference type="ARBA" id="ARBA00009586"/>
    </source>
</evidence>
<feature type="transmembrane region" description="Helical" evidence="11">
    <location>
        <begin position="32"/>
        <end position="54"/>
    </location>
</feature>
<dbReference type="InterPro" id="IPR008873">
    <property type="entry name" value="TraA"/>
</dbReference>
<keyword evidence="13" id="KW-1185">Reference proteome</keyword>
<accession>A0A085FZ24</accession>
<dbReference type="GO" id="GO:0005886">
    <property type="term" value="C:plasma membrane"/>
    <property type="evidence" value="ECO:0007669"/>
    <property type="project" value="UniProtKB-SubCell"/>
</dbReference>
<feature type="transmembrane region" description="Helical" evidence="11">
    <location>
        <begin position="98"/>
        <end position="116"/>
    </location>
</feature>
<dbReference type="eggNOG" id="ENOG5033AZA">
    <property type="taxonomic scope" value="Bacteria"/>
</dbReference>
<dbReference type="GO" id="GO:0005576">
    <property type="term" value="C:extracellular region"/>
    <property type="evidence" value="ECO:0007669"/>
    <property type="project" value="UniProtKB-SubCell"/>
</dbReference>
<evidence type="ECO:0000256" key="5">
    <source>
        <dbReference type="ARBA" id="ARBA00022475"/>
    </source>
</evidence>
<keyword evidence="7" id="KW-0964">Secreted</keyword>
<sequence>MFTQGYALNVEKGWAVASLFRKARENRQLKKLIKNGGLVLISLMVAHPVLASGTDLLASQQATVSSTFGSGSSIVKWFYIAEIIIALFTYIKVRSPLVFLGLVICIIFTRIAFAIAS</sequence>
<dbReference type="Pfam" id="PF05513">
    <property type="entry name" value="TraA"/>
    <property type="match status" value="1"/>
</dbReference>
<dbReference type="AlphaFoldDB" id="A0A085FZ24"/>
<keyword evidence="8" id="KW-0184">Conjugation</keyword>
<organism evidence="12 13">
    <name type="scientific">Buttiauxella agrestis ATCC 33320</name>
    <dbReference type="NCBI Taxonomy" id="1006004"/>
    <lineage>
        <taxon>Bacteria</taxon>
        <taxon>Pseudomonadati</taxon>
        <taxon>Pseudomonadota</taxon>
        <taxon>Gammaproteobacteria</taxon>
        <taxon>Enterobacterales</taxon>
        <taxon>Enterobacteriaceae</taxon>
        <taxon>Buttiauxella</taxon>
    </lineage>
</organism>
<evidence type="ECO:0000256" key="1">
    <source>
        <dbReference type="ARBA" id="ARBA00004429"/>
    </source>
</evidence>
<dbReference type="OrthoDB" id="6614132at2"/>
<dbReference type="Proteomes" id="UP000028653">
    <property type="component" value="Unassembled WGS sequence"/>
</dbReference>
<comment type="subunit">
    <text evidence="10">Monomer. Interacts with itself to form filaments; also interacts with TraQ.</text>
</comment>
<reference evidence="12 13" key="1">
    <citation type="submission" date="2014-05" db="EMBL/GenBank/DDBJ databases">
        <title>ATOL: Assembling a taxonomically balanced genome-scale reconstruction of the evolutionary history of the Enterobacteriaceae.</title>
        <authorList>
            <person name="Plunkett G.III."/>
            <person name="Neeno-Eckwall E.C."/>
            <person name="Glasner J.D."/>
            <person name="Perna N.T."/>
        </authorList>
    </citation>
    <scope>NUCLEOTIDE SEQUENCE [LARGE SCALE GENOMIC DNA]</scope>
    <source>
        <strain evidence="12 13">ATCC 33320</strain>
    </source>
</reference>
<feature type="transmembrane region" description="Helical" evidence="11">
    <location>
        <begin position="74"/>
        <end position="91"/>
    </location>
</feature>
<keyword evidence="5" id="KW-1003">Cell membrane</keyword>
<dbReference type="EMBL" id="JMPI01000076">
    <property type="protein sequence ID" value="KFC76719.1"/>
    <property type="molecule type" value="Genomic_DNA"/>
</dbReference>
<evidence type="ECO:0000256" key="10">
    <source>
        <dbReference type="ARBA" id="ARBA00026027"/>
    </source>
</evidence>
<evidence type="ECO:0000256" key="4">
    <source>
        <dbReference type="ARBA" id="ARBA00018586"/>
    </source>
</evidence>
<evidence type="ECO:0000256" key="2">
    <source>
        <dbReference type="ARBA" id="ARBA00004613"/>
    </source>
</evidence>
<keyword evidence="11" id="KW-1133">Transmembrane helix</keyword>
<evidence type="ECO:0000313" key="12">
    <source>
        <dbReference type="EMBL" id="KFC76719.1"/>
    </source>
</evidence>
<evidence type="ECO:0000256" key="8">
    <source>
        <dbReference type="ARBA" id="ARBA00022971"/>
    </source>
</evidence>
<evidence type="ECO:0000256" key="9">
    <source>
        <dbReference type="ARBA" id="ARBA00023136"/>
    </source>
</evidence>
<comment type="similarity">
    <text evidence="3">Belongs to the TraA family.</text>
</comment>
<evidence type="ECO:0000313" key="13">
    <source>
        <dbReference type="Proteomes" id="UP000028653"/>
    </source>
</evidence>
<gene>
    <name evidence="12" type="ORF">GBAG_4354</name>
</gene>
<evidence type="ECO:0000256" key="6">
    <source>
        <dbReference type="ARBA" id="ARBA00022519"/>
    </source>
</evidence>
<comment type="caution">
    <text evidence="12">The sequence shown here is derived from an EMBL/GenBank/DDBJ whole genome shotgun (WGS) entry which is preliminary data.</text>
</comment>
<comment type="subcellular location">
    <subcellularLocation>
        <location evidence="1">Cell inner membrane</location>
        <topology evidence="1">Multi-pass membrane protein</topology>
    </subcellularLocation>
    <subcellularLocation>
        <location evidence="2">Secreted</location>
    </subcellularLocation>
</comment>
<dbReference type="STRING" id="1006004.GBAG_4354"/>
<protein>
    <recommendedName>
        <fullName evidence="4">Pilin</fullName>
    </recommendedName>
</protein>
<proteinExistence type="inferred from homology"/>
<keyword evidence="9 11" id="KW-0472">Membrane</keyword>
<keyword evidence="11" id="KW-0812">Transmembrane</keyword>
<dbReference type="RefSeq" id="WP_034500173.1">
    <property type="nucleotide sequence ID" value="NZ_JMPI01000076.1"/>
</dbReference>
<evidence type="ECO:0000256" key="7">
    <source>
        <dbReference type="ARBA" id="ARBA00022525"/>
    </source>
</evidence>
<name>A0A085FZ24_9ENTR</name>